<proteinExistence type="predicted"/>
<dbReference type="Proteomes" id="UP001165085">
    <property type="component" value="Unassembled WGS sequence"/>
</dbReference>
<sequence>MPSQIDPTWLALSRLRRRRFTSCISVCTSILSTSPYDKAVWSLKSQALSLEAYTDETEMEEEGVGEILLDDNAVATLPRPGTSLSAPRVNTSSMGIRPLSSSGRPSTGFSRPGSSSIRPMSGMTVDAAFKGPKPGTARPMTTLGREVRLGTASMENSGGKFIEVDKLDLRKYAGRPDLAVVLVDYLLQVEVNPRKALELCSEATQKANYKSWFWKRKLGQCYYKLGLYRDAEKQLRSSLKDTPMIMTYFDLTKVYLKLDIPNTALSLLLSAGEQFPMEPRILLGIARIYDMLGDIENSSAAYKKVLQIDASSVEAISCLASNSFYTDNPEISLRYYRRLLQMGLSSTELWSNLGLSCFHSSQFDMALSCFSKALQLSNETNEGDVWYNIGLTGVSIGDLALAYQAFKVAVSIDKNCAEAYANLGVLDLRKNDWESAQAMFEQAKSLAPFLFEPLYNLALLQWKRGNLEGAYENVKESLIIYPDHEESLALKKELMGSLMGLR</sequence>
<evidence type="ECO:0000313" key="3">
    <source>
        <dbReference type="EMBL" id="GMH93648.1"/>
    </source>
</evidence>
<gene>
    <name evidence="3" type="ORF">TrST_g2925</name>
</gene>
<dbReference type="InterPro" id="IPR028796">
    <property type="entry name" value="BBS8"/>
</dbReference>
<feature type="compositionally biased region" description="Polar residues" evidence="2">
    <location>
        <begin position="82"/>
        <end position="118"/>
    </location>
</feature>
<name>A0A9W7EVU7_9STRA</name>
<dbReference type="PANTHER" id="PTHR44177:SF1">
    <property type="entry name" value="TETRATRICOPEPTIDE REPEAT PROTEIN 8"/>
    <property type="match status" value="1"/>
</dbReference>
<dbReference type="Gene3D" id="1.25.40.10">
    <property type="entry name" value="Tetratricopeptide repeat domain"/>
    <property type="match status" value="1"/>
</dbReference>
<evidence type="ECO:0000256" key="1">
    <source>
        <dbReference type="PROSITE-ProRule" id="PRU00339"/>
    </source>
</evidence>
<dbReference type="AlphaFoldDB" id="A0A9W7EVU7"/>
<dbReference type="GO" id="GO:0097730">
    <property type="term" value="C:non-motile cilium"/>
    <property type="evidence" value="ECO:0007669"/>
    <property type="project" value="TreeGrafter"/>
</dbReference>
<feature type="repeat" description="TPR" evidence="1">
    <location>
        <begin position="417"/>
        <end position="450"/>
    </location>
</feature>
<dbReference type="InterPro" id="IPR019734">
    <property type="entry name" value="TPR_rpt"/>
</dbReference>
<keyword evidence="1" id="KW-0802">TPR repeat</keyword>
<keyword evidence="4" id="KW-1185">Reference proteome</keyword>
<dbReference type="GO" id="GO:0034464">
    <property type="term" value="C:BBSome"/>
    <property type="evidence" value="ECO:0007669"/>
    <property type="project" value="InterPro"/>
</dbReference>
<dbReference type="SUPFAM" id="SSF48452">
    <property type="entry name" value="TPR-like"/>
    <property type="match status" value="1"/>
</dbReference>
<dbReference type="SMART" id="SM00028">
    <property type="entry name" value="TPR"/>
    <property type="match status" value="6"/>
</dbReference>
<comment type="caution">
    <text evidence="3">The sequence shown here is derived from an EMBL/GenBank/DDBJ whole genome shotgun (WGS) entry which is preliminary data.</text>
</comment>
<dbReference type="CDD" id="cd21341">
    <property type="entry name" value="TTC8_N"/>
    <property type="match status" value="1"/>
</dbReference>
<dbReference type="GO" id="GO:0036064">
    <property type="term" value="C:ciliary basal body"/>
    <property type="evidence" value="ECO:0007669"/>
    <property type="project" value="TreeGrafter"/>
</dbReference>
<organism evidence="3 4">
    <name type="scientific">Triparma strigata</name>
    <dbReference type="NCBI Taxonomy" id="1606541"/>
    <lineage>
        <taxon>Eukaryota</taxon>
        <taxon>Sar</taxon>
        <taxon>Stramenopiles</taxon>
        <taxon>Ochrophyta</taxon>
        <taxon>Bolidophyceae</taxon>
        <taxon>Parmales</taxon>
        <taxon>Triparmaceae</taxon>
        <taxon>Triparma</taxon>
    </lineage>
</organism>
<feature type="repeat" description="TPR" evidence="1">
    <location>
        <begin position="383"/>
        <end position="416"/>
    </location>
</feature>
<feature type="repeat" description="TPR" evidence="1">
    <location>
        <begin position="347"/>
        <end position="380"/>
    </location>
</feature>
<dbReference type="PANTHER" id="PTHR44177">
    <property type="entry name" value="TETRATRICOPEPTIDE REPEAT PROTEIN 8"/>
    <property type="match status" value="1"/>
</dbReference>
<dbReference type="Pfam" id="PF13181">
    <property type="entry name" value="TPR_8"/>
    <property type="match status" value="3"/>
</dbReference>
<reference evidence="4" key="1">
    <citation type="journal article" date="2023" name="Commun. Biol.">
        <title>Genome analysis of Parmales, the sister group of diatoms, reveals the evolutionary specialization of diatoms from phago-mixotrophs to photoautotrophs.</title>
        <authorList>
            <person name="Ban H."/>
            <person name="Sato S."/>
            <person name="Yoshikawa S."/>
            <person name="Yamada K."/>
            <person name="Nakamura Y."/>
            <person name="Ichinomiya M."/>
            <person name="Sato N."/>
            <person name="Blanc-Mathieu R."/>
            <person name="Endo H."/>
            <person name="Kuwata A."/>
            <person name="Ogata H."/>
        </authorList>
    </citation>
    <scope>NUCLEOTIDE SEQUENCE [LARGE SCALE GENOMIC DNA]</scope>
    <source>
        <strain evidence="4">NIES 3701</strain>
    </source>
</reference>
<dbReference type="EMBL" id="BRXY01000416">
    <property type="protein sequence ID" value="GMH93648.1"/>
    <property type="molecule type" value="Genomic_DNA"/>
</dbReference>
<dbReference type="OrthoDB" id="421121at2759"/>
<protein>
    <submittedName>
        <fullName evidence="3">Uncharacterized protein</fullName>
    </submittedName>
</protein>
<dbReference type="InterPro" id="IPR011990">
    <property type="entry name" value="TPR-like_helical_dom_sf"/>
</dbReference>
<evidence type="ECO:0000313" key="4">
    <source>
        <dbReference type="Proteomes" id="UP001165085"/>
    </source>
</evidence>
<accession>A0A9W7EVU7</accession>
<dbReference type="GO" id="GO:1905515">
    <property type="term" value="P:non-motile cilium assembly"/>
    <property type="evidence" value="ECO:0007669"/>
    <property type="project" value="InterPro"/>
</dbReference>
<feature type="region of interest" description="Disordered" evidence="2">
    <location>
        <begin position="79"/>
        <end position="140"/>
    </location>
</feature>
<dbReference type="PROSITE" id="PS50005">
    <property type="entry name" value="TPR"/>
    <property type="match status" value="3"/>
</dbReference>
<evidence type="ECO:0000256" key="2">
    <source>
        <dbReference type="SAM" id="MobiDB-lite"/>
    </source>
</evidence>